<evidence type="ECO:0000256" key="4">
    <source>
        <dbReference type="ARBA" id="ARBA00022967"/>
    </source>
</evidence>
<accession>A0A5A7MP08</accession>
<feature type="region of interest" description="Disordered" evidence="11">
    <location>
        <begin position="167"/>
        <end position="203"/>
    </location>
</feature>
<keyword evidence="5 10" id="KW-0408">Iron</keyword>
<feature type="binding site" evidence="10">
    <location>
        <position position="94"/>
    </location>
    <ligand>
        <name>[2Fe-2S] cluster</name>
        <dbReference type="ChEBI" id="CHEBI:190135"/>
    </ligand>
</feature>
<evidence type="ECO:0000313" key="13">
    <source>
        <dbReference type="EMBL" id="GER01412.1"/>
    </source>
</evidence>
<dbReference type="InterPro" id="IPR002023">
    <property type="entry name" value="NuoE-like"/>
</dbReference>
<dbReference type="GO" id="GO:0022804">
    <property type="term" value="F:active transmembrane transporter activity"/>
    <property type="evidence" value="ECO:0007669"/>
    <property type="project" value="UniProtKB-ARBA"/>
</dbReference>
<dbReference type="GO" id="GO:0098662">
    <property type="term" value="P:inorganic cation transmembrane transport"/>
    <property type="evidence" value="ECO:0007669"/>
    <property type="project" value="UniProtKB-ARBA"/>
</dbReference>
<dbReference type="PANTHER" id="PTHR10371:SF3">
    <property type="entry name" value="NADH DEHYDROGENASE [UBIQUINONE] FLAVOPROTEIN 2, MITOCHONDRIAL"/>
    <property type="match status" value="1"/>
</dbReference>
<evidence type="ECO:0000256" key="11">
    <source>
        <dbReference type="SAM" id="MobiDB-lite"/>
    </source>
</evidence>
<evidence type="ECO:0000313" key="15">
    <source>
        <dbReference type="Proteomes" id="UP000325187"/>
    </source>
</evidence>
<dbReference type="PANTHER" id="PTHR10371">
    <property type="entry name" value="NADH DEHYDROGENASE UBIQUINONE FLAVOPROTEIN 2, MITOCHONDRIAL"/>
    <property type="match status" value="1"/>
</dbReference>
<evidence type="ECO:0000256" key="5">
    <source>
        <dbReference type="ARBA" id="ARBA00023004"/>
    </source>
</evidence>
<dbReference type="GO" id="GO:0046872">
    <property type="term" value="F:metal ion binding"/>
    <property type="evidence" value="ECO:0007669"/>
    <property type="project" value="UniProtKB-KW"/>
</dbReference>
<proteinExistence type="inferred from homology"/>
<dbReference type="EMBL" id="BKCM01000010">
    <property type="protein sequence ID" value="GER01412.1"/>
    <property type="molecule type" value="Genomic_DNA"/>
</dbReference>
<dbReference type="NCBIfam" id="TIGR01958">
    <property type="entry name" value="nuoE_fam"/>
    <property type="match status" value="1"/>
</dbReference>
<keyword evidence="7" id="KW-0520">NAD</keyword>
<dbReference type="Proteomes" id="UP000322084">
    <property type="component" value="Unassembled WGS sequence"/>
</dbReference>
<dbReference type="Gene3D" id="1.10.10.1590">
    <property type="entry name" value="NADH-quinone oxidoreductase subunit E"/>
    <property type="match status" value="1"/>
</dbReference>
<name>A0A5A7MZH0_9PROT</name>
<evidence type="ECO:0000256" key="8">
    <source>
        <dbReference type="ARBA" id="ARBA00034078"/>
    </source>
</evidence>
<keyword evidence="3 10" id="KW-0479">Metal-binding</keyword>
<dbReference type="Gene3D" id="3.40.30.10">
    <property type="entry name" value="Glutaredoxin"/>
    <property type="match status" value="1"/>
</dbReference>
<comment type="catalytic activity">
    <reaction evidence="9">
        <text>a quinone + NADH + 5 H(+)(in) = a quinol + NAD(+) + 4 H(+)(out)</text>
        <dbReference type="Rhea" id="RHEA:57888"/>
        <dbReference type="ChEBI" id="CHEBI:15378"/>
        <dbReference type="ChEBI" id="CHEBI:24646"/>
        <dbReference type="ChEBI" id="CHEBI:57540"/>
        <dbReference type="ChEBI" id="CHEBI:57945"/>
        <dbReference type="ChEBI" id="CHEBI:132124"/>
    </reaction>
</comment>
<dbReference type="InterPro" id="IPR041921">
    <property type="entry name" value="NuoE_N"/>
</dbReference>
<dbReference type="RefSeq" id="WP_149999319.1">
    <property type="nucleotide sequence ID" value="NZ_BKCL01000001.1"/>
</dbReference>
<dbReference type="InterPro" id="IPR042128">
    <property type="entry name" value="NuoE_dom"/>
</dbReference>
<dbReference type="GO" id="GO:0022890">
    <property type="term" value="F:inorganic cation transmembrane transporter activity"/>
    <property type="evidence" value="ECO:0007669"/>
    <property type="project" value="UniProtKB-ARBA"/>
</dbReference>
<feature type="binding site" evidence="10">
    <location>
        <position position="134"/>
    </location>
    <ligand>
        <name>[2Fe-2S] cluster</name>
        <dbReference type="ChEBI" id="CHEBI:190135"/>
    </ligand>
</feature>
<keyword evidence="2 10" id="KW-0001">2Fe-2S</keyword>
<dbReference type="InterPro" id="IPR036249">
    <property type="entry name" value="Thioredoxin-like_sf"/>
</dbReference>
<evidence type="ECO:0000256" key="2">
    <source>
        <dbReference type="ARBA" id="ARBA00022714"/>
    </source>
</evidence>
<dbReference type="GO" id="GO:0031090">
    <property type="term" value="C:organelle membrane"/>
    <property type="evidence" value="ECO:0007669"/>
    <property type="project" value="UniProtKB-ARBA"/>
</dbReference>
<comment type="similarity">
    <text evidence="1">Belongs to the complex I 24 kDa subunit family.</text>
</comment>
<sequence>MLEVTKSGGPFRFSDENQDEVKAIIAKYPEGRQRSAVMPLLYLAQRQNEGWVSREAIEHIAELLSLPKIQVIEVATFYTMYNLKPIGRHHVQLCGTTPCWLRGSDEVMRACTDMGLEKGKSTEDGLFHLTEVECLGACCNAPMVQINDDFYEDLTYESTKAILEALKRGETPKPGPQKDRQFSAPEGGPTVLRDMMSADAAKE</sequence>
<comment type="cofactor">
    <cofactor evidence="10">
        <name>[2Fe-2S] cluster</name>
        <dbReference type="ChEBI" id="CHEBI:190135"/>
    </cofactor>
    <text evidence="10">Binds 1 [2Fe-2S] cluster.</text>
</comment>
<keyword evidence="4" id="KW-1278">Translocase</keyword>
<protein>
    <submittedName>
        <fullName evidence="13">NADH dehydrogenase</fullName>
    </submittedName>
</protein>
<dbReference type="GO" id="GO:0031967">
    <property type="term" value="C:organelle envelope"/>
    <property type="evidence" value="ECO:0007669"/>
    <property type="project" value="UniProtKB-ARBA"/>
</dbReference>
<comment type="caution">
    <text evidence="13">The sequence shown here is derived from an EMBL/GenBank/DDBJ whole genome shotgun (WGS) entry which is preliminary data.</text>
</comment>
<dbReference type="Pfam" id="PF01257">
    <property type="entry name" value="2Fe-2S_thioredx"/>
    <property type="match status" value="1"/>
</dbReference>
<feature type="binding site" evidence="10">
    <location>
        <position position="99"/>
    </location>
    <ligand>
        <name>[2Fe-2S] cluster</name>
        <dbReference type="ChEBI" id="CHEBI:190135"/>
    </ligand>
</feature>
<accession>A0A5A7MZH0</accession>
<dbReference type="AlphaFoldDB" id="A0A5A7MZH0"/>
<dbReference type="GO" id="GO:0003954">
    <property type="term" value="F:NADH dehydrogenase activity"/>
    <property type="evidence" value="ECO:0007669"/>
    <property type="project" value="TreeGrafter"/>
</dbReference>
<dbReference type="NCBIfam" id="NF005725">
    <property type="entry name" value="PRK07539.1-5"/>
    <property type="match status" value="1"/>
</dbReference>
<dbReference type="GO" id="GO:0098796">
    <property type="term" value="C:membrane protein complex"/>
    <property type="evidence" value="ECO:0007669"/>
    <property type="project" value="UniProtKB-ARBA"/>
</dbReference>
<dbReference type="FunFam" id="1.10.10.1590:FF:000001">
    <property type="entry name" value="NADH-quinone oxidoreductase subunit E"/>
    <property type="match status" value="1"/>
</dbReference>
<dbReference type="GO" id="GO:1902494">
    <property type="term" value="C:catalytic complex"/>
    <property type="evidence" value="ECO:0007669"/>
    <property type="project" value="UniProtKB-ARBA"/>
</dbReference>
<gene>
    <name evidence="12" type="ORF">JCM17844_03250</name>
    <name evidence="13" type="ORF">JCM17845_20350</name>
</gene>
<evidence type="ECO:0000256" key="7">
    <source>
        <dbReference type="ARBA" id="ARBA00023027"/>
    </source>
</evidence>
<dbReference type="SUPFAM" id="SSF52833">
    <property type="entry name" value="Thioredoxin-like"/>
    <property type="match status" value="1"/>
</dbReference>
<reference evidence="14 15" key="1">
    <citation type="submission" date="2019-09" db="EMBL/GenBank/DDBJ databases">
        <title>NBRP : Genome information of microbial organism related human and environment.</title>
        <authorList>
            <person name="Hattori M."/>
            <person name="Oshima K."/>
            <person name="Inaba H."/>
            <person name="Suda W."/>
            <person name="Sakamoto M."/>
            <person name="Iino T."/>
            <person name="Kitahara M."/>
            <person name="Oshida Y."/>
            <person name="Iida T."/>
            <person name="Kudo T."/>
            <person name="Itoh T."/>
            <person name="Ohkuma M."/>
        </authorList>
    </citation>
    <scope>NUCLEOTIDE SEQUENCE [LARGE SCALE GENOMIC DNA]</scope>
    <source>
        <strain evidence="12 14">Hi-2</strain>
        <strain evidence="13 15">Mie-1</strain>
    </source>
</reference>
<feature type="binding site" evidence="10">
    <location>
        <position position="138"/>
    </location>
    <ligand>
        <name>[2Fe-2S] cluster</name>
        <dbReference type="ChEBI" id="CHEBI:190135"/>
    </ligand>
</feature>
<dbReference type="EMBL" id="BKCL01000001">
    <property type="protein sequence ID" value="GEQ96688.1"/>
    <property type="molecule type" value="Genomic_DNA"/>
</dbReference>
<dbReference type="CDD" id="cd03064">
    <property type="entry name" value="TRX_Fd_NuoE"/>
    <property type="match status" value="1"/>
</dbReference>
<evidence type="ECO:0000256" key="10">
    <source>
        <dbReference type="PIRSR" id="PIRSR000216-1"/>
    </source>
</evidence>
<comment type="cofactor">
    <cofactor evidence="8">
        <name>[2Fe-2S] cluster</name>
        <dbReference type="ChEBI" id="CHEBI:190135"/>
    </cofactor>
</comment>
<evidence type="ECO:0000256" key="9">
    <source>
        <dbReference type="ARBA" id="ARBA00047712"/>
    </source>
</evidence>
<feature type="compositionally biased region" description="Basic and acidic residues" evidence="11">
    <location>
        <begin position="167"/>
        <end position="181"/>
    </location>
</feature>
<organism evidence="13 15">
    <name type="scientific">Iodidimonas gelatinilytica</name>
    <dbReference type="NCBI Taxonomy" id="1236966"/>
    <lineage>
        <taxon>Bacteria</taxon>
        <taxon>Pseudomonadati</taxon>
        <taxon>Pseudomonadota</taxon>
        <taxon>Alphaproteobacteria</taxon>
        <taxon>Iodidimonadales</taxon>
        <taxon>Iodidimonadaceae</taxon>
        <taxon>Iodidimonas</taxon>
    </lineage>
</organism>
<evidence type="ECO:0000313" key="12">
    <source>
        <dbReference type="EMBL" id="GEQ96688.1"/>
    </source>
</evidence>
<dbReference type="Proteomes" id="UP000325187">
    <property type="component" value="Unassembled WGS sequence"/>
</dbReference>
<dbReference type="GO" id="GO:0051537">
    <property type="term" value="F:2 iron, 2 sulfur cluster binding"/>
    <property type="evidence" value="ECO:0007669"/>
    <property type="project" value="UniProtKB-KW"/>
</dbReference>
<evidence type="ECO:0000313" key="14">
    <source>
        <dbReference type="Proteomes" id="UP000322084"/>
    </source>
</evidence>
<evidence type="ECO:0000256" key="6">
    <source>
        <dbReference type="ARBA" id="ARBA00023014"/>
    </source>
</evidence>
<keyword evidence="6 10" id="KW-0411">Iron-sulfur</keyword>
<evidence type="ECO:0000256" key="1">
    <source>
        <dbReference type="ARBA" id="ARBA00010643"/>
    </source>
</evidence>
<keyword evidence="15" id="KW-1185">Reference proteome</keyword>
<dbReference type="GO" id="GO:0008324">
    <property type="term" value="F:monoatomic cation transmembrane transporter activity"/>
    <property type="evidence" value="ECO:0007669"/>
    <property type="project" value="UniProtKB-ARBA"/>
</dbReference>
<dbReference type="PIRSF" id="PIRSF000216">
    <property type="entry name" value="NADH_DH_24kDa"/>
    <property type="match status" value="1"/>
</dbReference>
<evidence type="ECO:0000256" key="3">
    <source>
        <dbReference type="ARBA" id="ARBA00022723"/>
    </source>
</evidence>
<dbReference type="FunFam" id="3.40.30.10:FF:000022">
    <property type="entry name" value="NADH dehydrogenase flavoprotein 2, mitochondrial"/>
    <property type="match status" value="1"/>
</dbReference>